<evidence type="ECO:0000313" key="1">
    <source>
        <dbReference type="EnsemblPlants" id="AVESA.00010b.r2.1CG0079270.1.CDS"/>
    </source>
</evidence>
<sequence length="226" mass="25907">MKYSKQYHHQPLGPQRILGNLGIMADERNQGPKVSIDMYVVCCYKCLKWRKIPTKQQFEVIRGRPEEDKWFCGRDPNAGRSCEQPADVIYDSSQIWLMDRHGIPPPPSKTERLEIIRGDLSKTDIYYVMPNGKRARSHGDVERFLKENPRYMDMLPLSSFSFTAPKIARETVEGSSRWRAAKADLRGKRSKQSSLGRVARAKSESSEDMDMSDSDYYCPSSSDGSE</sequence>
<protein>
    <submittedName>
        <fullName evidence="1">Uncharacterized protein</fullName>
    </submittedName>
</protein>
<dbReference type="EnsemblPlants" id="AVESA.00010b.r2.1CG0079270.1">
    <property type="protein sequence ID" value="AVESA.00010b.r2.1CG0079270.1.CDS"/>
    <property type="gene ID" value="AVESA.00010b.r2.1CG0079270"/>
</dbReference>
<organism evidence="1 2">
    <name type="scientific">Avena sativa</name>
    <name type="common">Oat</name>
    <dbReference type="NCBI Taxonomy" id="4498"/>
    <lineage>
        <taxon>Eukaryota</taxon>
        <taxon>Viridiplantae</taxon>
        <taxon>Streptophyta</taxon>
        <taxon>Embryophyta</taxon>
        <taxon>Tracheophyta</taxon>
        <taxon>Spermatophyta</taxon>
        <taxon>Magnoliopsida</taxon>
        <taxon>Liliopsida</taxon>
        <taxon>Poales</taxon>
        <taxon>Poaceae</taxon>
        <taxon>BOP clade</taxon>
        <taxon>Pooideae</taxon>
        <taxon>Poodae</taxon>
        <taxon>Poeae</taxon>
        <taxon>Poeae Chloroplast Group 1 (Aveneae type)</taxon>
        <taxon>Aveninae</taxon>
        <taxon>Avena</taxon>
    </lineage>
</organism>
<evidence type="ECO:0000313" key="2">
    <source>
        <dbReference type="Proteomes" id="UP001732700"/>
    </source>
</evidence>
<accession>A0ACD5TL99</accession>
<dbReference type="Proteomes" id="UP001732700">
    <property type="component" value="Chromosome 1C"/>
</dbReference>
<reference evidence="1" key="2">
    <citation type="submission" date="2025-09" db="UniProtKB">
        <authorList>
            <consortium name="EnsemblPlants"/>
        </authorList>
    </citation>
    <scope>IDENTIFICATION</scope>
</reference>
<keyword evidence="2" id="KW-1185">Reference proteome</keyword>
<proteinExistence type="predicted"/>
<reference evidence="1" key="1">
    <citation type="submission" date="2021-05" db="EMBL/GenBank/DDBJ databases">
        <authorList>
            <person name="Scholz U."/>
            <person name="Mascher M."/>
            <person name="Fiebig A."/>
        </authorList>
    </citation>
    <scope>NUCLEOTIDE SEQUENCE [LARGE SCALE GENOMIC DNA]</scope>
</reference>
<name>A0ACD5TL99_AVESA</name>